<comment type="caution">
    <text evidence="2">The sequence shown here is derived from an EMBL/GenBank/DDBJ whole genome shotgun (WGS) entry which is preliminary data.</text>
</comment>
<dbReference type="Proteomes" id="UP000518266">
    <property type="component" value="Unassembled WGS sequence"/>
</dbReference>
<name>A0A7J5XDU6_DISMA</name>
<feature type="compositionally biased region" description="Polar residues" evidence="1">
    <location>
        <begin position="571"/>
        <end position="586"/>
    </location>
</feature>
<sequence length="661" mass="75575">MDDLYGQRLNVNKVNYKTSLERIIDKYSKLQYHDAGQEVDLYNTEARSYMELSKIELSQLDSKLDFTYQDGRADASCSVIHMSVEDDGVASNETTHLSAVSLDESQINISFTDFQPEDQDEELDMTLKSHGSPLVELYPSMISRLGQACRRQQVSEAADSVLRRYRRWRKQSNRSNLNNTFNVTLKYTNRKPKNMTDQMLLEENTNSPVKRRFMVAEPTHRSPLKIVNKIQDWQVQQQSPRRERREHPIVVMDFDPYETLMQTESCLNDTFTVSEASQLEEQPSIYTVSPSRPCYPAARASLDACLSSRRYSLSAHPLQTDGCSVYASDPPPVKERLDIYGSPVRKSSLEARMVTDLRSPQAFSRSPRAHAVESFSREPTRPRLLSTPPQKPTVLLRMLHPHDSHLSPHQQLRSPQSASAGESRHRLRRNLYYDSSLPLLRAPCSPKKLDEDFQNLYHKFVCQNKSSFFNGISCRLCARSSEASKSSSSSALAALALSPHRSVLRKRHRELNWDSQPQSKRFRDEFCPSSPGSARHGKELLRRRLAPYEYEQSHDGVSDSATKPSMFQRFNTQQRSAEAHQETSMSQRRHVSAADVYDMGSSLENRRNNGCSPSRSSSWRYHSSSTGYFPVRQAVQWPTLLPDVLLVLIISSFSFREAIPS</sequence>
<feature type="compositionally biased region" description="Low complexity" evidence="1">
    <location>
        <begin position="608"/>
        <end position="621"/>
    </location>
</feature>
<evidence type="ECO:0000313" key="2">
    <source>
        <dbReference type="EMBL" id="KAF3835111.1"/>
    </source>
</evidence>
<evidence type="ECO:0000256" key="1">
    <source>
        <dbReference type="SAM" id="MobiDB-lite"/>
    </source>
</evidence>
<protein>
    <submittedName>
        <fullName evidence="2">Uncharacterized protein</fullName>
    </submittedName>
</protein>
<proteinExistence type="predicted"/>
<dbReference type="AlphaFoldDB" id="A0A7J5XDU6"/>
<reference evidence="2 3" key="1">
    <citation type="submission" date="2020-03" db="EMBL/GenBank/DDBJ databases">
        <title>Dissostichus mawsoni Genome sequencing and assembly.</title>
        <authorList>
            <person name="Park H."/>
        </authorList>
    </citation>
    <scope>NUCLEOTIDE SEQUENCE [LARGE SCALE GENOMIC DNA]</scope>
    <source>
        <strain evidence="2">DM0001</strain>
        <tissue evidence="2">Muscle</tissue>
    </source>
</reference>
<evidence type="ECO:0000313" key="3">
    <source>
        <dbReference type="Proteomes" id="UP000518266"/>
    </source>
</evidence>
<organism evidence="2 3">
    <name type="scientific">Dissostichus mawsoni</name>
    <name type="common">Antarctic cod</name>
    <dbReference type="NCBI Taxonomy" id="36200"/>
    <lineage>
        <taxon>Eukaryota</taxon>
        <taxon>Metazoa</taxon>
        <taxon>Chordata</taxon>
        <taxon>Craniata</taxon>
        <taxon>Vertebrata</taxon>
        <taxon>Euteleostomi</taxon>
        <taxon>Actinopterygii</taxon>
        <taxon>Neopterygii</taxon>
        <taxon>Teleostei</taxon>
        <taxon>Neoteleostei</taxon>
        <taxon>Acanthomorphata</taxon>
        <taxon>Eupercaria</taxon>
        <taxon>Perciformes</taxon>
        <taxon>Notothenioidei</taxon>
        <taxon>Nototheniidae</taxon>
        <taxon>Dissostichus</taxon>
    </lineage>
</organism>
<feature type="compositionally biased region" description="Polar residues" evidence="1">
    <location>
        <begin position="407"/>
        <end position="420"/>
    </location>
</feature>
<feature type="region of interest" description="Disordered" evidence="1">
    <location>
        <begin position="359"/>
        <end position="389"/>
    </location>
</feature>
<keyword evidence="3" id="KW-1185">Reference proteome</keyword>
<feature type="region of interest" description="Disordered" evidence="1">
    <location>
        <begin position="404"/>
        <end position="425"/>
    </location>
</feature>
<dbReference type="EMBL" id="JAAKFY010000025">
    <property type="protein sequence ID" value="KAF3835111.1"/>
    <property type="molecule type" value="Genomic_DNA"/>
</dbReference>
<accession>A0A7J5XDU6</accession>
<feature type="region of interest" description="Disordered" evidence="1">
    <location>
        <begin position="571"/>
        <end position="621"/>
    </location>
</feature>
<gene>
    <name evidence="2" type="ORF">F7725_027669</name>
</gene>
<dbReference type="OrthoDB" id="8957442at2759"/>